<keyword evidence="2" id="KW-1185">Reference proteome</keyword>
<name>A0A6B9FBQ3_9EURY</name>
<organism evidence="1 2">
    <name type="scientific">Haloplanus rallus</name>
    <dbReference type="NCBI Taxonomy" id="1816183"/>
    <lineage>
        <taxon>Archaea</taxon>
        <taxon>Methanobacteriati</taxon>
        <taxon>Methanobacteriota</taxon>
        <taxon>Stenosarchaea group</taxon>
        <taxon>Halobacteria</taxon>
        <taxon>Halobacteriales</taxon>
        <taxon>Haloferacaceae</taxon>
        <taxon>Haloplanus</taxon>
    </lineage>
</organism>
<dbReference type="RefSeq" id="WP_157690320.1">
    <property type="nucleotide sequence ID" value="NZ_CP034345.1"/>
</dbReference>
<proteinExistence type="predicted"/>
<dbReference type="OrthoDB" id="298625at2157"/>
<sequence length="114" mass="12286">MPDRIMSGGPGERPYGGTCPACKREYRRAITFTGDGVIRGELTGDVCITPEFLFAHSEITVAEPDDDFPTKEVGGMGNRREIPVEPTAVTDVWVSADSAGSEDDGFVFPDADEE</sequence>
<accession>A0A6B9FBQ3</accession>
<dbReference type="GeneID" id="43370730"/>
<dbReference type="AlphaFoldDB" id="A0A6B9FBQ3"/>
<dbReference type="EMBL" id="CP034345">
    <property type="protein sequence ID" value="QGX95861.1"/>
    <property type="molecule type" value="Genomic_DNA"/>
</dbReference>
<dbReference type="Proteomes" id="UP000428325">
    <property type="component" value="Chromosome"/>
</dbReference>
<protein>
    <submittedName>
        <fullName evidence="1">Uncharacterized protein</fullName>
    </submittedName>
</protein>
<dbReference type="KEGG" id="hra:EI982_14260"/>
<gene>
    <name evidence="1" type="ORF">EI982_14260</name>
</gene>
<evidence type="ECO:0000313" key="2">
    <source>
        <dbReference type="Proteomes" id="UP000428325"/>
    </source>
</evidence>
<reference evidence="1 2" key="1">
    <citation type="submission" date="2018-12" db="EMBL/GenBank/DDBJ databases">
        <title>Complete genome sequence of Haloplanus rallus MBLA0036.</title>
        <authorList>
            <person name="Nam Y.-d."/>
            <person name="Kang J."/>
            <person name="Chung W.-H."/>
            <person name="Park Y.S."/>
        </authorList>
    </citation>
    <scope>NUCLEOTIDE SEQUENCE [LARGE SCALE GENOMIC DNA]</scope>
    <source>
        <strain evidence="1 2">MBLA0036</strain>
    </source>
</reference>
<evidence type="ECO:0000313" key="1">
    <source>
        <dbReference type="EMBL" id="QGX95861.1"/>
    </source>
</evidence>